<accession>A0A919P3S5</accession>
<reference evidence="3" key="1">
    <citation type="submission" date="2021-01" db="EMBL/GenBank/DDBJ databases">
        <title>Whole genome shotgun sequence of Cellulomonas chitinilytica NBRC 110799.</title>
        <authorList>
            <person name="Komaki H."/>
            <person name="Tamura T."/>
        </authorList>
    </citation>
    <scope>NUCLEOTIDE SEQUENCE</scope>
    <source>
        <strain evidence="3">NBRC 110799</strain>
    </source>
</reference>
<comment type="caution">
    <text evidence="3">The sequence shown here is derived from an EMBL/GenBank/DDBJ whole genome shotgun (WGS) entry which is preliminary data.</text>
</comment>
<sequence>MTGRARAVAVVVLAVALVTAGCAERPDLADERAASLQAAVLDVTSAAAAGRWDDAEAALVDTRGRLDDGVDAGEVSTSRYREVDRALDRVAGALAAARAQAVAAEAAAQQAAAVQAATEQAAAQAAADQAAADRAAAATPARPADPQPAPAPKDKKGPSGPKGPGRGKG</sequence>
<dbReference type="RefSeq" id="WP_203751650.1">
    <property type="nucleotide sequence ID" value="NZ_BONK01000005.1"/>
</dbReference>
<name>A0A919P3S5_9CELL</name>
<feature type="compositionally biased region" description="Low complexity" evidence="1">
    <location>
        <begin position="121"/>
        <end position="142"/>
    </location>
</feature>
<feature type="chain" id="PRO_5038788977" description="Mucin-associated surface protein" evidence="2">
    <location>
        <begin position="24"/>
        <end position="169"/>
    </location>
</feature>
<dbReference type="AlphaFoldDB" id="A0A919P3S5"/>
<evidence type="ECO:0000313" key="3">
    <source>
        <dbReference type="EMBL" id="GIG21076.1"/>
    </source>
</evidence>
<evidence type="ECO:0008006" key="5">
    <source>
        <dbReference type="Google" id="ProtNLM"/>
    </source>
</evidence>
<protein>
    <recommendedName>
        <fullName evidence="5">Mucin-associated surface protein</fullName>
    </recommendedName>
</protein>
<evidence type="ECO:0000256" key="1">
    <source>
        <dbReference type="SAM" id="MobiDB-lite"/>
    </source>
</evidence>
<gene>
    <name evidence="3" type="ORF">Cch01nite_18000</name>
</gene>
<keyword evidence="2" id="KW-0732">Signal</keyword>
<keyword evidence="4" id="KW-1185">Reference proteome</keyword>
<organism evidence="3 4">
    <name type="scientific">Cellulomonas chitinilytica</name>
    <dbReference type="NCBI Taxonomy" id="398759"/>
    <lineage>
        <taxon>Bacteria</taxon>
        <taxon>Bacillati</taxon>
        <taxon>Actinomycetota</taxon>
        <taxon>Actinomycetes</taxon>
        <taxon>Micrococcales</taxon>
        <taxon>Cellulomonadaceae</taxon>
        <taxon>Cellulomonas</taxon>
    </lineage>
</organism>
<dbReference type="Proteomes" id="UP000632740">
    <property type="component" value="Unassembled WGS sequence"/>
</dbReference>
<feature type="region of interest" description="Disordered" evidence="1">
    <location>
        <begin position="121"/>
        <end position="169"/>
    </location>
</feature>
<evidence type="ECO:0000256" key="2">
    <source>
        <dbReference type="SAM" id="SignalP"/>
    </source>
</evidence>
<evidence type="ECO:0000313" key="4">
    <source>
        <dbReference type="Proteomes" id="UP000632740"/>
    </source>
</evidence>
<dbReference type="EMBL" id="BONK01000005">
    <property type="protein sequence ID" value="GIG21076.1"/>
    <property type="molecule type" value="Genomic_DNA"/>
</dbReference>
<feature type="compositionally biased region" description="Gly residues" evidence="1">
    <location>
        <begin position="160"/>
        <end position="169"/>
    </location>
</feature>
<proteinExistence type="predicted"/>
<dbReference type="PROSITE" id="PS51257">
    <property type="entry name" value="PROKAR_LIPOPROTEIN"/>
    <property type="match status" value="1"/>
</dbReference>
<feature type="signal peptide" evidence="2">
    <location>
        <begin position="1"/>
        <end position="23"/>
    </location>
</feature>